<evidence type="ECO:0000256" key="2">
    <source>
        <dbReference type="SAM" id="Phobius"/>
    </source>
</evidence>
<evidence type="ECO:0000259" key="3">
    <source>
        <dbReference type="PROSITE" id="PS50835"/>
    </source>
</evidence>
<keyword evidence="2" id="KW-1133">Transmembrane helix</keyword>
<dbReference type="AlphaFoldDB" id="A0A6G1QKT4"/>
<feature type="region of interest" description="Disordered" evidence="1">
    <location>
        <begin position="280"/>
        <end position="360"/>
    </location>
</feature>
<evidence type="ECO:0000313" key="5">
    <source>
        <dbReference type="Proteomes" id="UP000503349"/>
    </source>
</evidence>
<sequence>MRQRRTMAEFRRILMVLFLILMIHVTVTGQYLYFTVRDGDDVTLPCGNVRDDQEKCDTTDWLFNSLGHTVELVTSGKIDKTKFSKSKSDRLSVTENCALVIKKVTDEDAGHYTCRQQEQYSVELSVVALTEHKDNNQVTLTCSVWIYDNCRHTIKWLYKGKVVEKDHKDLKTSQSDCSASLTFKDNHFIYPSKNYDLLQCDVTHSKTKEVKQFIFRLQSSGEKTGEEATTATTEKTPTSATITTTEYQDWWKWLIVPIVALVALLIIIVMVKRRKRRRKANEAQMDEKALSLNPAQPRSGPETSQDTTDPEEGVSYASISFTRKTVPSRDEGDTVTYSSVKASSSAGASTDPSSLYAAIN</sequence>
<feature type="domain" description="Ig-like" evidence="3">
    <location>
        <begin position="36"/>
        <end position="125"/>
    </location>
</feature>
<evidence type="ECO:0000313" key="4">
    <source>
        <dbReference type="EMBL" id="KAF3703162.1"/>
    </source>
</evidence>
<organism evidence="4 5">
    <name type="scientific">Channa argus</name>
    <name type="common">Northern snakehead</name>
    <name type="synonym">Ophicephalus argus</name>
    <dbReference type="NCBI Taxonomy" id="215402"/>
    <lineage>
        <taxon>Eukaryota</taxon>
        <taxon>Metazoa</taxon>
        <taxon>Chordata</taxon>
        <taxon>Craniata</taxon>
        <taxon>Vertebrata</taxon>
        <taxon>Euteleostomi</taxon>
        <taxon>Actinopterygii</taxon>
        <taxon>Neopterygii</taxon>
        <taxon>Teleostei</taxon>
        <taxon>Neoteleostei</taxon>
        <taxon>Acanthomorphata</taxon>
        <taxon>Anabantaria</taxon>
        <taxon>Anabantiformes</taxon>
        <taxon>Channoidei</taxon>
        <taxon>Channidae</taxon>
        <taxon>Channa</taxon>
    </lineage>
</organism>
<evidence type="ECO:0000256" key="1">
    <source>
        <dbReference type="SAM" id="MobiDB-lite"/>
    </source>
</evidence>
<dbReference type="Proteomes" id="UP000503349">
    <property type="component" value="Chromosome 18"/>
</dbReference>
<keyword evidence="2" id="KW-0812">Transmembrane</keyword>
<feature type="compositionally biased region" description="Low complexity" evidence="1">
    <location>
        <begin position="338"/>
        <end position="354"/>
    </location>
</feature>
<dbReference type="EMBL" id="CM015729">
    <property type="protein sequence ID" value="KAF3703162.1"/>
    <property type="molecule type" value="Genomic_DNA"/>
</dbReference>
<reference evidence="5" key="2">
    <citation type="submission" date="2019-02" db="EMBL/GenBank/DDBJ databases">
        <title>Opniocepnalus argus Var Kimnra genome.</title>
        <authorList>
            <person name="Zhou C."/>
            <person name="Xiao S."/>
        </authorList>
    </citation>
    <scope>NUCLEOTIDE SEQUENCE [LARGE SCALE GENOMIC DNA]</scope>
</reference>
<dbReference type="Pfam" id="PF07686">
    <property type="entry name" value="V-set"/>
    <property type="match status" value="1"/>
</dbReference>
<dbReference type="SMART" id="SM00409">
    <property type="entry name" value="IG"/>
    <property type="match status" value="1"/>
</dbReference>
<keyword evidence="2" id="KW-0472">Membrane</keyword>
<dbReference type="Gene3D" id="2.60.40.10">
    <property type="entry name" value="Immunoglobulins"/>
    <property type="match status" value="1"/>
</dbReference>
<feature type="transmembrane region" description="Helical" evidence="2">
    <location>
        <begin position="12"/>
        <end position="34"/>
    </location>
</feature>
<keyword evidence="5" id="KW-1185">Reference proteome</keyword>
<feature type="domain" description="Ig-like" evidence="3">
    <location>
        <begin position="134"/>
        <end position="211"/>
    </location>
</feature>
<dbReference type="PANTHER" id="PTHR11422">
    <property type="entry name" value="T-CELL SURFACE GLYCOPROTEIN CD4"/>
    <property type="match status" value="1"/>
</dbReference>
<protein>
    <recommendedName>
        <fullName evidence="3">Ig-like domain-containing protein</fullName>
    </recommendedName>
</protein>
<gene>
    <name evidence="4" type="ORF">EXN66_Car018850</name>
</gene>
<name>A0A6G1QKT4_CHAAH</name>
<dbReference type="InterPro" id="IPR013106">
    <property type="entry name" value="Ig_V-set"/>
</dbReference>
<dbReference type="PROSITE" id="PS50835">
    <property type="entry name" value="IG_LIKE"/>
    <property type="match status" value="2"/>
</dbReference>
<feature type="compositionally biased region" description="Polar residues" evidence="1">
    <location>
        <begin position="293"/>
        <end position="307"/>
    </location>
</feature>
<dbReference type="InterPro" id="IPR013783">
    <property type="entry name" value="Ig-like_fold"/>
</dbReference>
<proteinExistence type="predicted"/>
<dbReference type="InterPro" id="IPR003599">
    <property type="entry name" value="Ig_sub"/>
</dbReference>
<feature type="transmembrane region" description="Helical" evidence="2">
    <location>
        <begin position="250"/>
        <end position="271"/>
    </location>
</feature>
<dbReference type="SUPFAM" id="SSF48726">
    <property type="entry name" value="Immunoglobulin"/>
    <property type="match status" value="2"/>
</dbReference>
<dbReference type="InterPro" id="IPR007110">
    <property type="entry name" value="Ig-like_dom"/>
</dbReference>
<reference evidence="4 5" key="1">
    <citation type="submission" date="2019-02" db="EMBL/GenBank/DDBJ databases">
        <title>Opniocepnalus argus genome.</title>
        <authorList>
            <person name="Zhou C."/>
            <person name="Xiao S."/>
        </authorList>
    </citation>
    <scope>NUCLEOTIDE SEQUENCE [LARGE SCALE GENOMIC DNA]</scope>
    <source>
        <strain evidence="4">OARG1902GOOAL</strain>
        <tissue evidence="4">Muscle</tissue>
    </source>
</reference>
<dbReference type="InterPro" id="IPR036179">
    <property type="entry name" value="Ig-like_dom_sf"/>
</dbReference>
<accession>A0A6G1QKT4</accession>